<dbReference type="AlphaFoldDB" id="A0A2A7SH87"/>
<evidence type="ECO:0000313" key="3">
    <source>
        <dbReference type="Proteomes" id="UP000220629"/>
    </source>
</evidence>
<protein>
    <recommendedName>
        <fullName evidence="4">DUF4148 domain-containing protein</fullName>
    </recommendedName>
</protein>
<evidence type="ECO:0000313" key="2">
    <source>
        <dbReference type="EMBL" id="PEH42888.1"/>
    </source>
</evidence>
<feature type="chain" id="PRO_5012405287" description="DUF4148 domain-containing protein" evidence="1">
    <location>
        <begin position="25"/>
        <end position="77"/>
    </location>
</feature>
<keyword evidence="1" id="KW-0732">Signal</keyword>
<sequence>MKVSKIALSFALAASFAAASSAFASVPAQSAPAQGTVQTQVARAMNHPLTRAEVRAQLVEAQKDGQLAALQNLYRGS</sequence>
<feature type="signal peptide" evidence="1">
    <location>
        <begin position="1"/>
        <end position="24"/>
    </location>
</feature>
<proteinExistence type="predicted"/>
<gene>
    <name evidence="2" type="ORF">CRM94_12425</name>
</gene>
<accession>A0A2A7SH87</accession>
<reference evidence="3" key="1">
    <citation type="submission" date="2017-09" db="EMBL/GenBank/DDBJ databases">
        <title>FDA dAtabase for Regulatory Grade micrObial Sequences (FDA-ARGOS): Supporting development and validation of Infectious Disease Dx tests.</title>
        <authorList>
            <person name="Minogue T."/>
            <person name="Wolcott M."/>
            <person name="Wasieloski L."/>
            <person name="Aguilar W."/>
            <person name="Moore D."/>
            <person name="Tallon L."/>
            <person name="Sadzewicz L."/>
            <person name="Ott S."/>
            <person name="Zhao X."/>
            <person name="Nagaraj S."/>
            <person name="Vavikolanu K."/>
            <person name="Aluvathingal J."/>
            <person name="Nadendla S."/>
            <person name="Sichtig H."/>
        </authorList>
    </citation>
    <scope>NUCLEOTIDE SEQUENCE [LARGE SCALE GENOMIC DNA]</scope>
    <source>
        <strain evidence="3">FDAARGOS_390</strain>
    </source>
</reference>
<evidence type="ECO:0008006" key="4">
    <source>
        <dbReference type="Google" id="ProtNLM"/>
    </source>
</evidence>
<dbReference type="RefSeq" id="WP_098152749.1">
    <property type="nucleotide sequence ID" value="NZ_CADEVR010000001.1"/>
</dbReference>
<name>A0A2A7SH87_BURGA</name>
<organism evidence="2 3">
    <name type="scientific">Burkholderia gladioli</name>
    <name type="common">Pseudomonas marginata</name>
    <name type="synonym">Phytomonas marginata</name>
    <dbReference type="NCBI Taxonomy" id="28095"/>
    <lineage>
        <taxon>Bacteria</taxon>
        <taxon>Pseudomonadati</taxon>
        <taxon>Pseudomonadota</taxon>
        <taxon>Betaproteobacteria</taxon>
        <taxon>Burkholderiales</taxon>
        <taxon>Burkholderiaceae</taxon>
        <taxon>Burkholderia</taxon>
    </lineage>
</organism>
<dbReference type="InterPro" id="IPR025421">
    <property type="entry name" value="DUF4148"/>
</dbReference>
<evidence type="ECO:0000256" key="1">
    <source>
        <dbReference type="SAM" id="SignalP"/>
    </source>
</evidence>
<comment type="caution">
    <text evidence="2">The sequence shown here is derived from an EMBL/GenBank/DDBJ whole genome shotgun (WGS) entry which is preliminary data.</text>
</comment>
<dbReference type="Pfam" id="PF13663">
    <property type="entry name" value="DUF4148"/>
    <property type="match status" value="1"/>
</dbReference>
<dbReference type="Proteomes" id="UP000220629">
    <property type="component" value="Unassembled WGS sequence"/>
</dbReference>
<dbReference type="EMBL" id="PDDY01000001">
    <property type="protein sequence ID" value="PEH42888.1"/>
    <property type="molecule type" value="Genomic_DNA"/>
</dbReference>